<evidence type="ECO:0000256" key="1">
    <source>
        <dbReference type="SAM" id="SignalP"/>
    </source>
</evidence>
<keyword evidence="3" id="KW-1185">Reference proteome</keyword>
<sequence length="195" mass="18840">MQHKMILLAGAAFALTSAPLLAQDMPAPAQATDTAAATTTAAPTAVDITVGKKVVDAQGGAVGTVAQVQGDVAVVDTGTTKAGVAKGSFAAKGADLVLGMTKAQLDEAAKGQQATAQADTAAAITPGAAVADAQGGAVGKIEAVEGDFVTVATASNVKAKLPKTAFAKGPNGLVIGMTATQLEEAAKGSTPAPSM</sequence>
<feature type="signal peptide" evidence="1">
    <location>
        <begin position="1"/>
        <end position="22"/>
    </location>
</feature>
<dbReference type="RefSeq" id="WP_273689087.1">
    <property type="nucleotide sequence ID" value="NZ_CP117411.1"/>
</dbReference>
<gene>
    <name evidence="2" type="ORF">PQ455_03035</name>
</gene>
<evidence type="ECO:0000313" key="3">
    <source>
        <dbReference type="Proteomes" id="UP001220395"/>
    </source>
</evidence>
<keyword evidence="1" id="KW-0732">Signal</keyword>
<evidence type="ECO:0008006" key="4">
    <source>
        <dbReference type="Google" id="ProtNLM"/>
    </source>
</evidence>
<dbReference type="Proteomes" id="UP001220395">
    <property type="component" value="Chromosome"/>
</dbReference>
<protein>
    <recommendedName>
        <fullName evidence="4">Preprotein translocase subunit YajC</fullName>
    </recommendedName>
</protein>
<organism evidence="2 3">
    <name type="scientific">Sphingomonas naphthae</name>
    <dbReference type="NCBI Taxonomy" id="1813468"/>
    <lineage>
        <taxon>Bacteria</taxon>
        <taxon>Pseudomonadati</taxon>
        <taxon>Pseudomonadota</taxon>
        <taxon>Alphaproteobacteria</taxon>
        <taxon>Sphingomonadales</taxon>
        <taxon>Sphingomonadaceae</taxon>
        <taxon>Sphingomonas</taxon>
    </lineage>
</organism>
<reference evidence="2 3" key="1">
    <citation type="submission" date="2023-02" db="EMBL/GenBank/DDBJ databases">
        <title>Genome sequence of Sphingomonas naphthae.</title>
        <authorList>
            <person name="Kim S."/>
            <person name="Heo J."/>
            <person name="Kwon S.-W."/>
        </authorList>
    </citation>
    <scope>NUCLEOTIDE SEQUENCE [LARGE SCALE GENOMIC DNA]</scope>
    <source>
        <strain evidence="2 3">KACC 18716</strain>
    </source>
</reference>
<proteinExistence type="predicted"/>
<accession>A0ABY7TLV9</accession>
<feature type="chain" id="PRO_5046408434" description="Preprotein translocase subunit YajC" evidence="1">
    <location>
        <begin position="23"/>
        <end position="195"/>
    </location>
</feature>
<dbReference type="EMBL" id="CP117411">
    <property type="protein sequence ID" value="WCT74221.1"/>
    <property type="molecule type" value="Genomic_DNA"/>
</dbReference>
<evidence type="ECO:0000313" key="2">
    <source>
        <dbReference type="EMBL" id="WCT74221.1"/>
    </source>
</evidence>
<name>A0ABY7TLV9_9SPHN</name>